<organism evidence="1 2">
    <name type="scientific">Nitrosomonas nitrosa</name>
    <dbReference type="NCBI Taxonomy" id="52442"/>
    <lineage>
        <taxon>Bacteria</taxon>
        <taxon>Pseudomonadati</taxon>
        <taxon>Pseudomonadota</taxon>
        <taxon>Betaproteobacteria</taxon>
        <taxon>Nitrosomonadales</taxon>
        <taxon>Nitrosomonadaceae</taxon>
        <taxon>Nitrosomonas</taxon>
    </lineage>
</organism>
<dbReference type="AlphaFoldDB" id="A0A1I4PC32"/>
<name>A0A1I4PC32_9PROT</name>
<dbReference type="EMBL" id="FOUF01000010">
    <property type="protein sequence ID" value="SFM25200.1"/>
    <property type="molecule type" value="Genomic_DNA"/>
</dbReference>
<evidence type="ECO:0000313" key="2">
    <source>
        <dbReference type="Proteomes" id="UP000199561"/>
    </source>
</evidence>
<gene>
    <name evidence="1" type="ORF">SAMN05421880_11082</name>
</gene>
<evidence type="ECO:0000313" key="1">
    <source>
        <dbReference type="EMBL" id="SFM25200.1"/>
    </source>
</evidence>
<dbReference type="Proteomes" id="UP000199561">
    <property type="component" value="Unassembled WGS sequence"/>
</dbReference>
<reference evidence="1 2" key="1">
    <citation type="submission" date="2016-10" db="EMBL/GenBank/DDBJ databases">
        <authorList>
            <person name="de Groot N.N."/>
        </authorList>
    </citation>
    <scope>NUCLEOTIDE SEQUENCE [LARGE SCALE GENOMIC DNA]</scope>
    <source>
        <strain evidence="1 2">Nm146</strain>
    </source>
</reference>
<dbReference type="RefSeq" id="WP_218143435.1">
    <property type="nucleotide sequence ID" value="NZ_FOUF01000010.1"/>
</dbReference>
<accession>A0A1I4PC32</accession>
<proteinExistence type="predicted"/>
<sequence length="129" mass="15294">MISANFQQLANFIWSVDDLLRGLRLLKRYVAEGKDAERNRQRMDQIRASYIGYLDPVTLVPRSKLSLNRNNDDYYQRYLVPLEDHLPQRGFPASVHAMRKAFEWFERRLRDYVKSSADPGPRHGHRAIY</sequence>
<dbReference type="STRING" id="52442.SAMN05421880_11082"/>
<protein>
    <submittedName>
        <fullName evidence="1">Uncharacterized protein</fullName>
    </submittedName>
</protein>
<keyword evidence="2" id="KW-1185">Reference proteome</keyword>